<organism evidence="15 16">
    <name type="scientific">Geodermatophilus amargosae</name>
    <dbReference type="NCBI Taxonomy" id="1296565"/>
    <lineage>
        <taxon>Bacteria</taxon>
        <taxon>Bacillati</taxon>
        <taxon>Actinomycetota</taxon>
        <taxon>Actinomycetes</taxon>
        <taxon>Geodermatophilales</taxon>
        <taxon>Geodermatophilaceae</taxon>
        <taxon>Geodermatophilus</taxon>
    </lineage>
</organism>
<dbReference type="GO" id="GO:0005525">
    <property type="term" value="F:GTP binding"/>
    <property type="evidence" value="ECO:0007669"/>
    <property type="project" value="UniProtKB-KW"/>
</dbReference>
<dbReference type="PANTHER" id="PTHR21327:SF18">
    <property type="entry name" value="3,4-DIHYDROXY-2-BUTANONE 4-PHOSPHATE SYNTHASE"/>
    <property type="match status" value="1"/>
</dbReference>
<dbReference type="Proteomes" id="UP000199546">
    <property type="component" value="Unassembled WGS sequence"/>
</dbReference>
<dbReference type="PANTHER" id="PTHR21327">
    <property type="entry name" value="GTP CYCLOHYDROLASE II-RELATED"/>
    <property type="match status" value="1"/>
</dbReference>
<sequence>MPSDLGSGLIRTEPAVVVGGGSLDLPASAPPLSLDTVEAALAEIAAGRPVIVVDDENRESGSDLIMAADAVTPEWMAFTVRHTSGLVYLPLTGAVLDRLGIPAMVHESVDRLQTGLAVSVDASSGVTTGISARDRARTARLLADPRTEPGDLTRPGHLLPLRTREGGVLVRPGHAEAAVDLARLAGRQPAGVIAEMVEDDGSMRRADSCRAFADEHHLVMISIQDLRDHRLREEGVVRRVVSTSMPTRPGVLTAVGYIDQQSGTEHLALVAGLGADGHLPDGDDVLVRIHSACLTGEVLSSSRCDCGPQLDASIEKIATAGRGVVVYLRGHEESGTGLLATLRACSLQDRGLDTVEAGTRHGMPVDARHRQAAADILTDLAARRVRLLTDDLAEVTALSGHGIHVSARLPLAVGAPRDNVRLLATRRDRTGHHLVEVVSGAPPLVVGRAPLPTWSRPDDAVPGVG</sequence>
<dbReference type="UniPathway" id="UPA00275">
    <property type="reaction ID" value="UER00399"/>
</dbReference>
<evidence type="ECO:0000256" key="5">
    <source>
        <dbReference type="ARBA" id="ARBA00004904"/>
    </source>
</evidence>
<feature type="domain" description="GTP cyclohydrolase II" evidence="14">
    <location>
        <begin position="239"/>
        <end position="410"/>
    </location>
</feature>
<comment type="similarity">
    <text evidence="6">In the N-terminal section; belongs to the DHBP synthase family.</text>
</comment>
<evidence type="ECO:0000259" key="14">
    <source>
        <dbReference type="Pfam" id="PF00925"/>
    </source>
</evidence>
<dbReference type="NCBIfam" id="TIGR00506">
    <property type="entry name" value="ribB"/>
    <property type="match status" value="1"/>
</dbReference>
<comment type="function">
    <text evidence="3">Catalyzes the conversion of D-ribulose 5-phosphate to formate and 3,4-dihydroxy-2-butanone 4-phosphate.</text>
</comment>
<evidence type="ECO:0000256" key="11">
    <source>
        <dbReference type="ARBA" id="ARBA00022833"/>
    </source>
</evidence>
<name>A0A1I7B571_9ACTN</name>
<comment type="pathway">
    <text evidence="4">Cofactor biosynthesis; riboflavin biosynthesis; 5-amino-6-(D-ribitylamino)uracil from GTP: step 1/4.</text>
</comment>
<dbReference type="GO" id="GO:0046872">
    <property type="term" value="F:metal ion binding"/>
    <property type="evidence" value="ECO:0007669"/>
    <property type="project" value="UniProtKB-KW"/>
</dbReference>
<dbReference type="GO" id="GO:0009231">
    <property type="term" value="P:riboflavin biosynthetic process"/>
    <property type="evidence" value="ECO:0007669"/>
    <property type="project" value="UniProtKB-UniPathway"/>
</dbReference>
<dbReference type="InterPro" id="IPR000926">
    <property type="entry name" value="RibA"/>
</dbReference>
<dbReference type="Gene3D" id="3.90.870.10">
    <property type="entry name" value="DHBP synthase"/>
    <property type="match status" value="1"/>
</dbReference>
<comment type="catalytic activity">
    <reaction evidence="1">
        <text>D-ribulose 5-phosphate = (2S)-2-hydroxy-3-oxobutyl phosphate + formate + H(+)</text>
        <dbReference type="Rhea" id="RHEA:18457"/>
        <dbReference type="ChEBI" id="CHEBI:15378"/>
        <dbReference type="ChEBI" id="CHEBI:15740"/>
        <dbReference type="ChEBI" id="CHEBI:58121"/>
        <dbReference type="ChEBI" id="CHEBI:58830"/>
        <dbReference type="EC" id="4.1.99.12"/>
    </reaction>
</comment>
<dbReference type="AlphaFoldDB" id="A0A1I7B571"/>
<dbReference type="NCBIfam" id="NF001591">
    <property type="entry name" value="PRK00393.1"/>
    <property type="match status" value="1"/>
</dbReference>
<keyword evidence="11" id="KW-0862">Zinc</keyword>
<comment type="pathway">
    <text evidence="5">Cofactor biosynthesis; riboflavin biosynthesis; 2-hydroxy-3-oxobutyl phosphate from D-ribulose 5-phosphate: step 1/1.</text>
</comment>
<evidence type="ECO:0000256" key="10">
    <source>
        <dbReference type="ARBA" id="ARBA00022801"/>
    </source>
</evidence>
<reference evidence="16" key="1">
    <citation type="submission" date="2016-10" db="EMBL/GenBank/DDBJ databases">
        <authorList>
            <person name="Varghese N."/>
            <person name="Submissions S."/>
        </authorList>
    </citation>
    <scope>NUCLEOTIDE SEQUENCE [LARGE SCALE GENOMIC DNA]</scope>
    <source>
        <strain evidence="16">DSM 46136</strain>
    </source>
</reference>
<dbReference type="InterPro" id="IPR032677">
    <property type="entry name" value="GTP_cyclohydro_II"/>
</dbReference>
<comment type="cofactor">
    <cofactor evidence="2">
        <name>Zn(2+)</name>
        <dbReference type="ChEBI" id="CHEBI:29105"/>
    </cofactor>
</comment>
<evidence type="ECO:0000256" key="7">
    <source>
        <dbReference type="ARBA" id="ARBA00022619"/>
    </source>
</evidence>
<dbReference type="Gene3D" id="3.40.50.10990">
    <property type="entry name" value="GTP cyclohydrolase II"/>
    <property type="match status" value="1"/>
</dbReference>
<dbReference type="SUPFAM" id="SSF142695">
    <property type="entry name" value="RibA-like"/>
    <property type="match status" value="1"/>
</dbReference>
<keyword evidence="12" id="KW-0342">GTP-binding</keyword>
<dbReference type="Pfam" id="PF00926">
    <property type="entry name" value="DHBP_synthase"/>
    <property type="match status" value="1"/>
</dbReference>
<comment type="catalytic activity">
    <reaction evidence="13">
        <text>GTP + 4 H2O = 2,5-diamino-6-hydroxy-4-(5-phosphoribosylamino)-pyrimidine + formate + 2 phosphate + 3 H(+)</text>
        <dbReference type="Rhea" id="RHEA:23704"/>
        <dbReference type="ChEBI" id="CHEBI:15377"/>
        <dbReference type="ChEBI" id="CHEBI:15378"/>
        <dbReference type="ChEBI" id="CHEBI:15740"/>
        <dbReference type="ChEBI" id="CHEBI:37565"/>
        <dbReference type="ChEBI" id="CHEBI:43474"/>
        <dbReference type="ChEBI" id="CHEBI:58614"/>
        <dbReference type="EC" id="3.5.4.25"/>
    </reaction>
</comment>
<evidence type="ECO:0000256" key="9">
    <source>
        <dbReference type="ARBA" id="ARBA00022741"/>
    </source>
</evidence>
<dbReference type="GO" id="GO:0003935">
    <property type="term" value="F:GTP cyclohydrolase II activity"/>
    <property type="evidence" value="ECO:0007669"/>
    <property type="project" value="UniProtKB-EC"/>
</dbReference>
<evidence type="ECO:0000313" key="15">
    <source>
        <dbReference type="EMBL" id="SFT82360.1"/>
    </source>
</evidence>
<keyword evidence="7" id="KW-0686">Riboflavin biosynthesis</keyword>
<dbReference type="GO" id="GO:0008686">
    <property type="term" value="F:3,4-dihydroxy-2-butanone-4-phosphate synthase activity"/>
    <property type="evidence" value="ECO:0007669"/>
    <property type="project" value="UniProtKB-EC"/>
</dbReference>
<dbReference type="STRING" id="1296565.SAMN05660657_03292"/>
<accession>A0A1I7B571</accession>
<evidence type="ECO:0000256" key="3">
    <source>
        <dbReference type="ARBA" id="ARBA00002284"/>
    </source>
</evidence>
<keyword evidence="9" id="KW-0547">Nucleotide-binding</keyword>
<keyword evidence="8" id="KW-0479">Metal-binding</keyword>
<dbReference type="SUPFAM" id="SSF55821">
    <property type="entry name" value="YrdC/RibB"/>
    <property type="match status" value="1"/>
</dbReference>
<evidence type="ECO:0000313" key="16">
    <source>
        <dbReference type="Proteomes" id="UP000199546"/>
    </source>
</evidence>
<gene>
    <name evidence="15" type="ORF">SAMN05660657_03292</name>
</gene>
<dbReference type="PIRSF" id="PIRSF001259">
    <property type="entry name" value="RibA"/>
    <property type="match status" value="1"/>
</dbReference>
<dbReference type="CDD" id="cd00641">
    <property type="entry name" value="GTP_cyclohydro2"/>
    <property type="match status" value="1"/>
</dbReference>
<evidence type="ECO:0000256" key="2">
    <source>
        <dbReference type="ARBA" id="ARBA00001947"/>
    </source>
</evidence>
<protein>
    <submittedName>
        <fullName evidence="15">GTP cyclohydrolase II /3,4-dihydroxy-2-butanone 4-phosphate synthase</fullName>
    </submittedName>
</protein>
<evidence type="ECO:0000256" key="8">
    <source>
        <dbReference type="ARBA" id="ARBA00022723"/>
    </source>
</evidence>
<proteinExistence type="inferred from homology"/>
<keyword evidence="10 15" id="KW-0378">Hydrolase</keyword>
<dbReference type="GO" id="GO:0005829">
    <property type="term" value="C:cytosol"/>
    <property type="evidence" value="ECO:0007669"/>
    <property type="project" value="TreeGrafter"/>
</dbReference>
<evidence type="ECO:0000256" key="12">
    <source>
        <dbReference type="ARBA" id="ARBA00023134"/>
    </source>
</evidence>
<dbReference type="InterPro" id="IPR036144">
    <property type="entry name" value="RibA-like_sf"/>
</dbReference>
<dbReference type="EMBL" id="FPBA01000012">
    <property type="protein sequence ID" value="SFT82360.1"/>
    <property type="molecule type" value="Genomic_DNA"/>
</dbReference>
<evidence type="ECO:0000256" key="4">
    <source>
        <dbReference type="ARBA" id="ARBA00004853"/>
    </source>
</evidence>
<evidence type="ECO:0000256" key="6">
    <source>
        <dbReference type="ARBA" id="ARBA00005520"/>
    </source>
</evidence>
<dbReference type="Pfam" id="PF00925">
    <property type="entry name" value="GTP_cyclohydro2"/>
    <property type="match status" value="1"/>
</dbReference>
<evidence type="ECO:0000256" key="13">
    <source>
        <dbReference type="ARBA" id="ARBA00049295"/>
    </source>
</evidence>
<dbReference type="InterPro" id="IPR000422">
    <property type="entry name" value="DHBP_synthase_RibB"/>
</dbReference>
<keyword evidence="16" id="KW-1185">Reference proteome</keyword>
<dbReference type="InterPro" id="IPR017945">
    <property type="entry name" value="DHBP_synth_RibB-like_a/b_dom"/>
</dbReference>
<evidence type="ECO:0000256" key="1">
    <source>
        <dbReference type="ARBA" id="ARBA00000141"/>
    </source>
</evidence>